<protein>
    <recommendedName>
        <fullName evidence="3">Reverse transcriptase zinc-binding domain-containing protein</fullName>
    </recommendedName>
</protein>
<dbReference type="Proteomes" id="UP000029665">
    <property type="component" value="Unassembled WGS sequence"/>
</dbReference>
<keyword evidence="2" id="KW-1185">Reference proteome</keyword>
<evidence type="ECO:0000313" key="2">
    <source>
        <dbReference type="Proteomes" id="UP000029665"/>
    </source>
</evidence>
<name>A0A060SCM6_PYCCI</name>
<dbReference type="OrthoDB" id="3044497at2759"/>
<accession>A0A060SCM6</accession>
<dbReference type="AlphaFoldDB" id="A0A060SCM6"/>
<evidence type="ECO:0000313" key="1">
    <source>
        <dbReference type="EMBL" id="CDO70034.1"/>
    </source>
</evidence>
<sequence length="174" mass="19601">MELPRALRKPLTLSVSRARQNFKAHLKVRAAEHWRTSTCGTHMVDIDPALPSKAFDELLVSLPRRHANLLIQLRVGHVPLQAYFARIGNAADATCPTCREEPESVAHYLLRCSTYTIHRAVHFLPLGFSGRNLRTLLNMEDALRPLFKFINATGRLRRTFGELADITMSGDSEA</sequence>
<gene>
    <name evidence="1" type="ORF">BN946_scf184551.g2</name>
</gene>
<reference evidence="1" key="1">
    <citation type="submission" date="2014-01" db="EMBL/GenBank/DDBJ databases">
        <title>The genome of the white-rot fungus Pycnoporus cinnabarinus: a basidiomycete model with a versatile arsenal for lignocellulosic biomass breakdown.</title>
        <authorList>
            <person name="Levasseur A."/>
            <person name="Lomascolo A."/>
            <person name="Ruiz-Duenas F.J."/>
            <person name="Uzan E."/>
            <person name="Piumi F."/>
            <person name="Kues U."/>
            <person name="Ram A.F.J."/>
            <person name="Murat C."/>
            <person name="Haon M."/>
            <person name="Benoit I."/>
            <person name="Arfi Y."/>
            <person name="Chevret D."/>
            <person name="Drula E."/>
            <person name="Kwon M.J."/>
            <person name="Gouret P."/>
            <person name="Lesage-Meessen L."/>
            <person name="Lombard V."/>
            <person name="Mariette J."/>
            <person name="Noirot C."/>
            <person name="Park J."/>
            <person name="Patyshakuliyeva A."/>
            <person name="Wieneger R.A.B."/>
            <person name="Wosten H.A.B."/>
            <person name="Martin F."/>
            <person name="Coutinho P.M."/>
            <person name="de Vries R."/>
            <person name="Martinez A.T."/>
            <person name="Klopp C."/>
            <person name="Pontarotti P."/>
            <person name="Henrissat B."/>
            <person name="Record E."/>
        </authorList>
    </citation>
    <scope>NUCLEOTIDE SEQUENCE [LARGE SCALE GENOMIC DNA]</scope>
    <source>
        <strain evidence="1">BRFM137</strain>
    </source>
</reference>
<proteinExistence type="predicted"/>
<dbReference type="HOGENOM" id="CLU_146165_0_0_1"/>
<dbReference type="EMBL" id="CCBP010000064">
    <property type="protein sequence ID" value="CDO70034.1"/>
    <property type="molecule type" value="Genomic_DNA"/>
</dbReference>
<organism evidence="1 2">
    <name type="scientific">Pycnoporus cinnabarinus</name>
    <name type="common">Cinnabar-red polypore</name>
    <name type="synonym">Trametes cinnabarina</name>
    <dbReference type="NCBI Taxonomy" id="5643"/>
    <lineage>
        <taxon>Eukaryota</taxon>
        <taxon>Fungi</taxon>
        <taxon>Dikarya</taxon>
        <taxon>Basidiomycota</taxon>
        <taxon>Agaricomycotina</taxon>
        <taxon>Agaricomycetes</taxon>
        <taxon>Polyporales</taxon>
        <taxon>Polyporaceae</taxon>
        <taxon>Trametes</taxon>
    </lineage>
</organism>
<comment type="caution">
    <text evidence="1">The sequence shown here is derived from an EMBL/GenBank/DDBJ whole genome shotgun (WGS) entry which is preliminary data.</text>
</comment>
<evidence type="ECO:0008006" key="3">
    <source>
        <dbReference type="Google" id="ProtNLM"/>
    </source>
</evidence>